<dbReference type="RefSeq" id="WP_106144402.1">
    <property type="nucleotide sequence ID" value="NZ_PVYX01000001.1"/>
</dbReference>
<dbReference type="GO" id="GO:0032259">
    <property type="term" value="P:methylation"/>
    <property type="evidence" value="ECO:0007669"/>
    <property type="project" value="UniProtKB-KW"/>
</dbReference>
<evidence type="ECO:0000256" key="2">
    <source>
        <dbReference type="ARBA" id="ARBA00004141"/>
    </source>
</evidence>
<evidence type="ECO:0000256" key="3">
    <source>
        <dbReference type="ARBA" id="ARBA00010631"/>
    </source>
</evidence>
<dbReference type="PANTHER" id="PTHR31040:SF1">
    <property type="entry name" value="NURIM"/>
    <property type="match status" value="1"/>
</dbReference>
<dbReference type="EC" id="2.1.1.334" evidence="4"/>
<comment type="similarity">
    <text evidence="3">Belongs to the nurim family.</text>
</comment>
<dbReference type="Gene3D" id="1.20.120.1630">
    <property type="match status" value="1"/>
</dbReference>
<keyword evidence="8 12" id="KW-0812">Transmembrane</keyword>
<reference evidence="14 15" key="1">
    <citation type="submission" date="2018-03" db="EMBL/GenBank/DDBJ databases">
        <title>Genomic Encyclopedia of Archaeal and Bacterial Type Strains, Phase II (KMG-II): from individual species to whole genera.</title>
        <authorList>
            <person name="Goeker M."/>
        </authorList>
    </citation>
    <scope>NUCLEOTIDE SEQUENCE [LARGE SCALE GENOMIC DNA]</scope>
    <source>
        <strain evidence="14 15">DSM 25027</strain>
    </source>
</reference>
<dbReference type="PANTHER" id="PTHR31040">
    <property type="entry name" value="NURIM"/>
    <property type="match status" value="1"/>
</dbReference>
<feature type="domain" description="NnrU" evidence="13">
    <location>
        <begin position="54"/>
        <end position="205"/>
    </location>
</feature>
<feature type="transmembrane region" description="Helical" evidence="12">
    <location>
        <begin position="169"/>
        <end position="188"/>
    </location>
</feature>
<gene>
    <name evidence="14" type="ORF">CLV81_1519</name>
</gene>
<accession>A0A2T0MIV8</accession>
<evidence type="ECO:0000256" key="12">
    <source>
        <dbReference type="SAM" id="Phobius"/>
    </source>
</evidence>
<dbReference type="GO" id="GO:0016020">
    <property type="term" value="C:membrane"/>
    <property type="evidence" value="ECO:0007669"/>
    <property type="project" value="UniProtKB-SubCell"/>
</dbReference>
<evidence type="ECO:0000256" key="1">
    <source>
        <dbReference type="ARBA" id="ARBA00002096"/>
    </source>
</evidence>
<proteinExistence type="inferred from homology"/>
<evidence type="ECO:0000313" key="14">
    <source>
        <dbReference type="EMBL" id="PRX57514.1"/>
    </source>
</evidence>
<dbReference type="InterPro" id="IPR033580">
    <property type="entry name" value="Nurim-like"/>
</dbReference>
<comment type="subcellular location">
    <subcellularLocation>
        <location evidence="2">Membrane</location>
        <topology evidence="2">Multi-pass membrane protein</topology>
    </subcellularLocation>
</comment>
<sequence length="254" mass="29460">MKKAIAFLYGIVAYLIFLGTFLYAIAFVGDFLVPKTINSGTEIDFWPALGVDVALMTLFALQHSVMARPGFKRWWTKFVPKPIERSTFVLLSSLALILLYWKWVPMKTVVWEVSSPVGIVILYVLFALGWLIVLLATFMINHFDLFGLKQVYEYLKNIESKPVEFKLTLFYRIVRHPIMLGFIIAFWATPVMTLGHLIFAVTTTLYILVAISYLEESDLVKMHGEKYREYQKKVPKILPFPRKNNKKREAHRTI</sequence>
<keyword evidence="7" id="KW-0949">S-adenosyl-L-methionine</keyword>
<keyword evidence="15" id="KW-1185">Reference proteome</keyword>
<evidence type="ECO:0000256" key="6">
    <source>
        <dbReference type="ARBA" id="ARBA00022679"/>
    </source>
</evidence>
<feature type="transmembrane region" description="Helical" evidence="12">
    <location>
        <begin position="194"/>
        <end position="214"/>
    </location>
</feature>
<keyword evidence="6 14" id="KW-0808">Transferase</keyword>
<evidence type="ECO:0000256" key="11">
    <source>
        <dbReference type="ARBA" id="ARBA00048134"/>
    </source>
</evidence>
<evidence type="ECO:0000256" key="10">
    <source>
        <dbReference type="ARBA" id="ARBA00023136"/>
    </source>
</evidence>
<feature type="transmembrane region" description="Helical" evidence="12">
    <location>
        <begin position="7"/>
        <end position="33"/>
    </location>
</feature>
<dbReference type="InterPro" id="IPR054700">
    <property type="entry name" value="MddA"/>
</dbReference>
<keyword evidence="5 14" id="KW-0489">Methyltransferase</keyword>
<protein>
    <recommendedName>
        <fullName evidence="4">methanethiol S-methyltransferase</fullName>
        <ecNumber evidence="4">2.1.1.334</ecNumber>
    </recommendedName>
</protein>
<dbReference type="Pfam" id="PF07298">
    <property type="entry name" value="NnrU"/>
    <property type="match status" value="1"/>
</dbReference>
<evidence type="ECO:0000256" key="5">
    <source>
        <dbReference type="ARBA" id="ARBA00022603"/>
    </source>
</evidence>
<feature type="transmembrane region" description="Helical" evidence="12">
    <location>
        <begin position="86"/>
        <end position="104"/>
    </location>
</feature>
<comment type="caution">
    <text evidence="14">The sequence shown here is derived from an EMBL/GenBank/DDBJ whole genome shotgun (WGS) entry which is preliminary data.</text>
</comment>
<evidence type="ECO:0000256" key="9">
    <source>
        <dbReference type="ARBA" id="ARBA00022989"/>
    </source>
</evidence>
<comment type="function">
    <text evidence="1">Catalyzes the methylation of methanethiol (MeSH) to yield dimethylsulphide (DMS).</text>
</comment>
<dbReference type="GO" id="GO:0008168">
    <property type="term" value="F:methyltransferase activity"/>
    <property type="evidence" value="ECO:0007669"/>
    <property type="project" value="UniProtKB-KW"/>
</dbReference>
<keyword evidence="9 12" id="KW-1133">Transmembrane helix</keyword>
<comment type="catalytic activity">
    <reaction evidence="11">
        <text>methanethiol + S-adenosyl-L-methionine = dimethyl sulfide + S-adenosyl-L-homocysteine + H(+)</text>
        <dbReference type="Rhea" id="RHEA:50428"/>
        <dbReference type="ChEBI" id="CHEBI:15378"/>
        <dbReference type="ChEBI" id="CHEBI:16007"/>
        <dbReference type="ChEBI" id="CHEBI:17437"/>
        <dbReference type="ChEBI" id="CHEBI:57856"/>
        <dbReference type="ChEBI" id="CHEBI:59789"/>
        <dbReference type="EC" id="2.1.1.334"/>
    </reaction>
</comment>
<name>A0A2T0MIV8_9FLAO</name>
<dbReference type="Proteomes" id="UP000237640">
    <property type="component" value="Unassembled WGS sequence"/>
</dbReference>
<evidence type="ECO:0000313" key="15">
    <source>
        <dbReference type="Proteomes" id="UP000237640"/>
    </source>
</evidence>
<keyword evidence="10 12" id="KW-0472">Membrane</keyword>
<dbReference type="NCBIfam" id="NF045656">
    <property type="entry name" value="MeththiolMtaseMddA"/>
    <property type="match status" value="1"/>
</dbReference>
<feature type="transmembrane region" description="Helical" evidence="12">
    <location>
        <begin position="116"/>
        <end position="140"/>
    </location>
</feature>
<evidence type="ECO:0000256" key="4">
    <source>
        <dbReference type="ARBA" id="ARBA00012149"/>
    </source>
</evidence>
<dbReference type="InterPro" id="IPR009915">
    <property type="entry name" value="NnrU_dom"/>
</dbReference>
<evidence type="ECO:0000259" key="13">
    <source>
        <dbReference type="Pfam" id="PF07298"/>
    </source>
</evidence>
<dbReference type="OrthoDB" id="9809773at2"/>
<evidence type="ECO:0000256" key="8">
    <source>
        <dbReference type="ARBA" id="ARBA00022692"/>
    </source>
</evidence>
<dbReference type="AlphaFoldDB" id="A0A2T0MIV8"/>
<feature type="transmembrane region" description="Helical" evidence="12">
    <location>
        <begin position="45"/>
        <end position="65"/>
    </location>
</feature>
<evidence type="ECO:0000256" key="7">
    <source>
        <dbReference type="ARBA" id="ARBA00022691"/>
    </source>
</evidence>
<dbReference type="EMBL" id="PVYX01000001">
    <property type="protein sequence ID" value="PRX57514.1"/>
    <property type="molecule type" value="Genomic_DNA"/>
</dbReference>
<organism evidence="14 15">
    <name type="scientific">Flagellimonas meridianipacifica</name>
    <dbReference type="NCBI Taxonomy" id="1080225"/>
    <lineage>
        <taxon>Bacteria</taxon>
        <taxon>Pseudomonadati</taxon>
        <taxon>Bacteroidota</taxon>
        <taxon>Flavobacteriia</taxon>
        <taxon>Flavobacteriales</taxon>
        <taxon>Flavobacteriaceae</taxon>
        <taxon>Flagellimonas</taxon>
    </lineage>
</organism>